<gene>
    <name evidence="2" type="ORF">J2S63_000907</name>
</gene>
<dbReference type="PANTHER" id="PTHR43792">
    <property type="entry name" value="GNAT FAMILY, PUTATIVE (AFU_ORTHOLOGUE AFUA_3G00765)-RELATED-RELATED"/>
    <property type="match status" value="1"/>
</dbReference>
<dbReference type="Pfam" id="PF13302">
    <property type="entry name" value="Acetyltransf_3"/>
    <property type="match status" value="1"/>
</dbReference>
<comment type="caution">
    <text evidence="2">The sequence shown here is derived from an EMBL/GenBank/DDBJ whole genome shotgun (WGS) entry which is preliminary data.</text>
</comment>
<feature type="domain" description="N-acetyltransferase" evidence="1">
    <location>
        <begin position="11"/>
        <end position="177"/>
    </location>
</feature>
<dbReference type="SUPFAM" id="SSF55729">
    <property type="entry name" value="Acyl-CoA N-acyltransferases (Nat)"/>
    <property type="match status" value="1"/>
</dbReference>
<accession>A0ABU2BVH7</accession>
<evidence type="ECO:0000259" key="1">
    <source>
        <dbReference type="PROSITE" id="PS51186"/>
    </source>
</evidence>
<sequence length="180" mass="19977">MTAPRLVTDRLVLRPWRPDGDADVAAAYDLYRREEVVRFLGATPQVDASPEVTRDRLVRYVQRSAEEPDGLGVLAIEADGRAIGTALLTRLPDGDGVQTDDVEVGWHLHPDHWGHGYATEAARALLEHGFATLGLAEIHAVAYADNHPSLAVMQRIGMTRQGSTDRWYGVTMDWWRAARP</sequence>
<reference evidence="2 3" key="1">
    <citation type="submission" date="2023-07" db="EMBL/GenBank/DDBJ databases">
        <title>Sequencing the genomes of 1000 actinobacteria strains.</title>
        <authorList>
            <person name="Klenk H.-P."/>
        </authorList>
    </citation>
    <scope>NUCLEOTIDE SEQUENCE [LARGE SCALE GENOMIC DNA]</scope>
    <source>
        <strain evidence="2 3">DSM 19426</strain>
    </source>
</reference>
<dbReference type="CDD" id="cd04301">
    <property type="entry name" value="NAT_SF"/>
    <property type="match status" value="1"/>
</dbReference>
<dbReference type="EMBL" id="JAVDYG010000001">
    <property type="protein sequence ID" value="MDR7361354.1"/>
    <property type="molecule type" value="Genomic_DNA"/>
</dbReference>
<name>A0ABU2BVH7_9ACTN</name>
<dbReference type="RefSeq" id="WP_310299202.1">
    <property type="nucleotide sequence ID" value="NZ_BAAAPS010000007.1"/>
</dbReference>
<dbReference type="PANTHER" id="PTHR43792:SF1">
    <property type="entry name" value="N-ACETYLTRANSFERASE DOMAIN-CONTAINING PROTEIN"/>
    <property type="match status" value="1"/>
</dbReference>
<dbReference type="InterPro" id="IPR000182">
    <property type="entry name" value="GNAT_dom"/>
</dbReference>
<dbReference type="PROSITE" id="PS51186">
    <property type="entry name" value="GNAT"/>
    <property type="match status" value="1"/>
</dbReference>
<keyword evidence="3" id="KW-1185">Reference proteome</keyword>
<protein>
    <submittedName>
        <fullName evidence="2">RimJ/RimL family protein N-acetyltransferase</fullName>
    </submittedName>
</protein>
<dbReference type="InterPro" id="IPR051531">
    <property type="entry name" value="N-acetyltransferase"/>
</dbReference>
<evidence type="ECO:0000313" key="2">
    <source>
        <dbReference type="EMBL" id="MDR7361354.1"/>
    </source>
</evidence>
<dbReference type="Gene3D" id="3.40.630.30">
    <property type="match status" value="1"/>
</dbReference>
<proteinExistence type="predicted"/>
<evidence type="ECO:0000313" key="3">
    <source>
        <dbReference type="Proteomes" id="UP001183648"/>
    </source>
</evidence>
<organism evidence="2 3">
    <name type="scientific">Nocardioides marmoribigeumensis</name>
    <dbReference type="NCBI Taxonomy" id="433649"/>
    <lineage>
        <taxon>Bacteria</taxon>
        <taxon>Bacillati</taxon>
        <taxon>Actinomycetota</taxon>
        <taxon>Actinomycetes</taxon>
        <taxon>Propionibacteriales</taxon>
        <taxon>Nocardioidaceae</taxon>
        <taxon>Nocardioides</taxon>
    </lineage>
</organism>
<dbReference type="InterPro" id="IPR016181">
    <property type="entry name" value="Acyl_CoA_acyltransferase"/>
</dbReference>
<dbReference type="Proteomes" id="UP001183648">
    <property type="component" value="Unassembled WGS sequence"/>
</dbReference>